<dbReference type="Pfam" id="PF00076">
    <property type="entry name" value="RRM_1"/>
    <property type="match status" value="1"/>
</dbReference>
<protein>
    <recommendedName>
        <fullName evidence="3">RRM domain-containing protein</fullName>
    </recommendedName>
</protein>
<keyword evidence="1 2" id="KW-0694">RNA-binding</keyword>
<feature type="domain" description="RRM" evidence="3">
    <location>
        <begin position="18"/>
        <end position="95"/>
    </location>
</feature>
<dbReference type="InterPro" id="IPR012677">
    <property type="entry name" value="Nucleotide-bd_a/b_plait_sf"/>
</dbReference>
<dbReference type="SMART" id="SM00360">
    <property type="entry name" value="RRM"/>
    <property type="match status" value="1"/>
</dbReference>
<dbReference type="InterPro" id="IPR051106">
    <property type="entry name" value="RNA-bind/splicing_reg"/>
</dbReference>
<evidence type="ECO:0000256" key="1">
    <source>
        <dbReference type="ARBA" id="ARBA00022884"/>
    </source>
</evidence>
<sequence length="102" mass="11690">MAAPWWDSDWKDRSPLEYRCYVGNLPWSADERSLMDSFAHYGAISSEIAWNHETGRSRGFGFVNFQDSESMNDAIQGMNGQDVGGRTVTVEQAQPRSRRWRA</sequence>
<evidence type="ECO:0000256" key="2">
    <source>
        <dbReference type="PROSITE-ProRule" id="PRU00176"/>
    </source>
</evidence>
<evidence type="ECO:0000259" key="3">
    <source>
        <dbReference type="PROSITE" id="PS50102"/>
    </source>
</evidence>
<evidence type="ECO:0000313" key="4">
    <source>
        <dbReference type="EMBL" id="KAF0927338.1"/>
    </source>
</evidence>
<accession>A0A6G1ERQ6</accession>
<keyword evidence="5" id="KW-1185">Reference proteome</keyword>
<dbReference type="InterPro" id="IPR035979">
    <property type="entry name" value="RBD_domain_sf"/>
</dbReference>
<dbReference type="OrthoDB" id="439808at2759"/>
<dbReference type="GO" id="GO:0003723">
    <property type="term" value="F:RNA binding"/>
    <property type="evidence" value="ECO:0007669"/>
    <property type="project" value="UniProtKB-UniRule"/>
</dbReference>
<dbReference type="Proteomes" id="UP000479710">
    <property type="component" value="Unassembled WGS sequence"/>
</dbReference>
<dbReference type="SUPFAM" id="SSF54928">
    <property type="entry name" value="RNA-binding domain, RBD"/>
    <property type="match status" value="1"/>
</dbReference>
<dbReference type="AlphaFoldDB" id="A0A6G1ERQ6"/>
<dbReference type="PANTHER" id="PTHR48028:SF2">
    <property type="entry name" value="GLYCINE-RICH RNA-BINDING PROTEIN RZ1A"/>
    <property type="match status" value="1"/>
</dbReference>
<dbReference type="InterPro" id="IPR000504">
    <property type="entry name" value="RRM_dom"/>
</dbReference>
<dbReference type="PROSITE" id="PS50102">
    <property type="entry name" value="RRM"/>
    <property type="match status" value="1"/>
</dbReference>
<name>A0A6G1ERQ6_9ORYZ</name>
<evidence type="ECO:0000313" key="5">
    <source>
        <dbReference type="Proteomes" id="UP000479710"/>
    </source>
</evidence>
<gene>
    <name evidence="4" type="ORF">E2562_031951</name>
</gene>
<organism evidence="4 5">
    <name type="scientific">Oryza meyeriana var. granulata</name>
    <dbReference type="NCBI Taxonomy" id="110450"/>
    <lineage>
        <taxon>Eukaryota</taxon>
        <taxon>Viridiplantae</taxon>
        <taxon>Streptophyta</taxon>
        <taxon>Embryophyta</taxon>
        <taxon>Tracheophyta</taxon>
        <taxon>Spermatophyta</taxon>
        <taxon>Magnoliopsida</taxon>
        <taxon>Liliopsida</taxon>
        <taxon>Poales</taxon>
        <taxon>Poaceae</taxon>
        <taxon>BOP clade</taxon>
        <taxon>Oryzoideae</taxon>
        <taxon>Oryzeae</taxon>
        <taxon>Oryzinae</taxon>
        <taxon>Oryza</taxon>
        <taxon>Oryza meyeriana</taxon>
    </lineage>
</organism>
<dbReference type="FunFam" id="3.30.70.330:FF:000847">
    <property type="entry name" value="Os05g0223300 protein"/>
    <property type="match status" value="1"/>
</dbReference>
<dbReference type="EMBL" id="SPHZ02000003">
    <property type="protein sequence ID" value="KAF0927338.1"/>
    <property type="molecule type" value="Genomic_DNA"/>
</dbReference>
<proteinExistence type="predicted"/>
<comment type="caution">
    <text evidence="4">The sequence shown here is derived from an EMBL/GenBank/DDBJ whole genome shotgun (WGS) entry which is preliminary data.</text>
</comment>
<dbReference type="Gene3D" id="3.30.70.330">
    <property type="match status" value="1"/>
</dbReference>
<reference evidence="4 5" key="1">
    <citation type="submission" date="2019-11" db="EMBL/GenBank/DDBJ databases">
        <title>Whole genome sequence of Oryza granulata.</title>
        <authorList>
            <person name="Li W."/>
        </authorList>
    </citation>
    <scope>NUCLEOTIDE SEQUENCE [LARGE SCALE GENOMIC DNA]</scope>
    <source>
        <strain evidence="5">cv. Menghai</strain>
        <tissue evidence="4">Leaf</tissue>
    </source>
</reference>
<dbReference type="PANTHER" id="PTHR48028">
    <property type="entry name" value="GLYCINE-RICH RNA-BINDING PROTEIN RZ1A"/>
    <property type="match status" value="1"/>
</dbReference>